<evidence type="ECO:0000256" key="4">
    <source>
        <dbReference type="ARBA" id="ARBA00023237"/>
    </source>
</evidence>
<dbReference type="PANTHER" id="PTHR38098:SF1">
    <property type="entry name" value="LPS-ASSEMBLY LIPOPROTEIN LPTE"/>
    <property type="match status" value="1"/>
</dbReference>
<keyword evidence="5 6" id="KW-0449">Lipoprotein</keyword>
<dbReference type="KEGG" id="bcib:IM45_535"/>
<dbReference type="RefSeq" id="WP_144241938.1">
    <property type="nucleotide sequence ID" value="NZ_CP008985.1"/>
</dbReference>
<dbReference type="GO" id="GO:0015920">
    <property type="term" value="P:lipopolysaccharide transport"/>
    <property type="evidence" value="ECO:0007669"/>
    <property type="project" value="TreeGrafter"/>
</dbReference>
<dbReference type="PANTHER" id="PTHR38098">
    <property type="entry name" value="LPS-ASSEMBLY LIPOPROTEIN LPTE"/>
    <property type="match status" value="1"/>
</dbReference>
<keyword evidence="1" id="KW-0732">Signal</keyword>
<accession>A0A088MXQ7</accession>
<gene>
    <name evidence="6" type="ORF">IM45_535</name>
</gene>
<dbReference type="eggNOG" id="COG2980">
    <property type="taxonomic scope" value="Bacteria"/>
</dbReference>
<evidence type="ECO:0000256" key="2">
    <source>
        <dbReference type="ARBA" id="ARBA00023136"/>
    </source>
</evidence>
<evidence type="ECO:0000256" key="1">
    <source>
        <dbReference type="ARBA" id="ARBA00022729"/>
    </source>
</evidence>
<sequence>MHINDITIHDDTNSPAMPSLYILNSSESKVTISVFQDGKTAGYQIKFFMPNKDYYPINIKVYRTLFDNPLMALAKNEEEDMIRQEMHQQASQQLVHQLLLVLQHVYTTDDALAKILLPQLMVVSATR</sequence>
<dbReference type="Proteomes" id="UP000067325">
    <property type="component" value="Chromosome"/>
</dbReference>
<organism evidence="6 7">
    <name type="scientific">Candidatus Palibaumannia cicadellinicola</name>
    <dbReference type="NCBI Taxonomy" id="186490"/>
    <lineage>
        <taxon>Bacteria</taxon>
        <taxon>Pseudomonadati</taxon>
        <taxon>Pseudomonadota</taxon>
        <taxon>Gammaproteobacteria</taxon>
        <taxon>Candidatus Palibaumannia</taxon>
    </lineage>
</organism>
<dbReference type="GO" id="GO:1990351">
    <property type="term" value="C:transporter complex"/>
    <property type="evidence" value="ECO:0007669"/>
    <property type="project" value="TreeGrafter"/>
</dbReference>
<dbReference type="Gene3D" id="3.30.160.150">
    <property type="entry name" value="Lipoprotein like domain"/>
    <property type="match status" value="1"/>
</dbReference>
<proteinExistence type="predicted"/>
<evidence type="ECO:0000256" key="5">
    <source>
        <dbReference type="ARBA" id="ARBA00023288"/>
    </source>
</evidence>
<dbReference type="AlphaFoldDB" id="A0A088MXQ7"/>
<dbReference type="OrthoDB" id="5801564at2"/>
<keyword evidence="2" id="KW-0472">Membrane</keyword>
<reference evidence="6 7" key="1">
    <citation type="journal article" date="2014" name="MBio">
        <title>Differential genome evolution between companion symbionts in an insect-bacterial symbiosis.</title>
        <authorList>
            <person name="Bennett G.M."/>
            <person name="McCutcheon J.P."/>
            <person name="MacDonald B.R."/>
            <person name="Romanovicz D."/>
            <person name="Moran N.A."/>
        </authorList>
    </citation>
    <scope>NUCLEOTIDE SEQUENCE [LARGE SCALE GENOMIC DNA]</scope>
    <source>
        <strain evidence="6 7">BGSS</strain>
    </source>
</reference>
<evidence type="ECO:0000313" key="6">
    <source>
        <dbReference type="EMBL" id="AIN47145.1"/>
    </source>
</evidence>
<evidence type="ECO:0000256" key="3">
    <source>
        <dbReference type="ARBA" id="ARBA00023139"/>
    </source>
</evidence>
<dbReference type="GO" id="GO:0001530">
    <property type="term" value="F:lipopolysaccharide binding"/>
    <property type="evidence" value="ECO:0007669"/>
    <property type="project" value="TreeGrafter"/>
</dbReference>
<keyword evidence="3" id="KW-0564">Palmitate</keyword>
<name>A0A088MXQ7_9GAMM</name>
<dbReference type="GO" id="GO:0043165">
    <property type="term" value="P:Gram-negative-bacterium-type cell outer membrane assembly"/>
    <property type="evidence" value="ECO:0007669"/>
    <property type="project" value="InterPro"/>
</dbReference>
<dbReference type="InterPro" id="IPR007485">
    <property type="entry name" value="LPS_assembly_LptE"/>
</dbReference>
<dbReference type="Pfam" id="PF04390">
    <property type="entry name" value="LptE"/>
    <property type="match status" value="1"/>
</dbReference>
<dbReference type="EMBL" id="CP008985">
    <property type="protein sequence ID" value="AIN47145.1"/>
    <property type="molecule type" value="Genomic_DNA"/>
</dbReference>
<protein>
    <submittedName>
        <fullName evidence="6">LPS-assembly lipoprotein RlpB (Rare lipoprotein B)</fullName>
    </submittedName>
</protein>
<keyword evidence="4" id="KW-0998">Cell outer membrane</keyword>
<dbReference type="GO" id="GO:0009279">
    <property type="term" value="C:cell outer membrane"/>
    <property type="evidence" value="ECO:0007669"/>
    <property type="project" value="TreeGrafter"/>
</dbReference>
<evidence type="ECO:0000313" key="7">
    <source>
        <dbReference type="Proteomes" id="UP000067325"/>
    </source>
</evidence>